<gene>
    <name evidence="7" type="ORF">BSCA_0160</name>
</gene>
<feature type="domain" description="Tyr recombinase" evidence="5">
    <location>
        <begin position="166"/>
        <end position="353"/>
    </location>
</feature>
<dbReference type="Proteomes" id="UP000029033">
    <property type="component" value="Unassembled WGS sequence"/>
</dbReference>
<evidence type="ECO:0000256" key="4">
    <source>
        <dbReference type="PROSITE-ProRule" id="PRU01248"/>
    </source>
</evidence>
<feature type="domain" description="Core-binding (CB)" evidence="6">
    <location>
        <begin position="64"/>
        <end position="145"/>
    </location>
</feature>
<dbReference type="OrthoDB" id="1822491at2"/>
<dbReference type="InterPro" id="IPR011010">
    <property type="entry name" value="DNA_brk_join_enz"/>
</dbReference>
<dbReference type="RefSeq" id="WP_033517596.1">
    <property type="nucleotide sequence ID" value="NZ_CAUPKV010000038.1"/>
</dbReference>
<dbReference type="CDD" id="cd01189">
    <property type="entry name" value="INT_ICEBs1_C_like"/>
    <property type="match status" value="1"/>
</dbReference>
<evidence type="ECO:0000256" key="2">
    <source>
        <dbReference type="ARBA" id="ARBA00023125"/>
    </source>
</evidence>
<dbReference type="InterPro" id="IPR002104">
    <property type="entry name" value="Integrase_catalytic"/>
</dbReference>
<evidence type="ECO:0000259" key="5">
    <source>
        <dbReference type="PROSITE" id="PS51898"/>
    </source>
</evidence>
<dbReference type="PANTHER" id="PTHR30349">
    <property type="entry name" value="PHAGE INTEGRASE-RELATED"/>
    <property type="match status" value="1"/>
</dbReference>
<proteinExistence type="inferred from homology"/>
<dbReference type="Gene3D" id="1.10.443.10">
    <property type="entry name" value="Intergrase catalytic core"/>
    <property type="match status" value="1"/>
</dbReference>
<reference evidence="7 8" key="1">
    <citation type="submission" date="2014-03" db="EMBL/GenBank/DDBJ databases">
        <title>Genomics of Bifidobacteria.</title>
        <authorList>
            <person name="Ventura M."/>
            <person name="Milani C."/>
            <person name="Lugli G.A."/>
        </authorList>
    </citation>
    <scope>NUCLEOTIDE SEQUENCE [LARGE SCALE GENOMIC DNA]</scope>
    <source>
        <strain evidence="7 8">LMG 21589</strain>
    </source>
</reference>
<sequence>MVSYEKYVLKSGETRWRVHYRDPSHVTKEKSGFRRKIDAQDWAARNVTIAMNDGAYVDPQGGRALISKLGDEWVAAHESVWKPSHYHSIETAWRVHVKPKWGERQLSKITHSEVQDWVNELAKARSATVVIRAFGILKGIYDTAVKDGRIVRVPVVDIQLPKKSRKPRQYLTPGQLLALADASGAYRPLILVLGLCGLRWGEATALTVWDVDFKRNRLHVSKGVTKVGATFEQGTPKSNKARDVPMPQLVRDALREQVKGKKPTDLLFEGEHGGYVAPQSLGKNHRCWYKTAVETSGVPKLTCHDLRHTAASIAVHSGANVKAVQRMLGHSSAAMTLDTYADLFDDDLDELAARMDETMSKIA</sequence>
<keyword evidence="3" id="KW-0233">DNA recombination</keyword>
<dbReference type="PANTHER" id="PTHR30349:SF64">
    <property type="entry name" value="PROPHAGE INTEGRASE INTD-RELATED"/>
    <property type="match status" value="1"/>
</dbReference>
<dbReference type="Gene3D" id="1.10.150.130">
    <property type="match status" value="1"/>
</dbReference>
<organism evidence="7 8">
    <name type="scientific">Bifidobacterium scardovii</name>
    <dbReference type="NCBI Taxonomy" id="158787"/>
    <lineage>
        <taxon>Bacteria</taxon>
        <taxon>Bacillati</taxon>
        <taxon>Actinomycetota</taxon>
        <taxon>Actinomycetes</taxon>
        <taxon>Bifidobacteriales</taxon>
        <taxon>Bifidobacteriaceae</taxon>
        <taxon>Bifidobacterium</taxon>
    </lineage>
</organism>
<comment type="caution">
    <text evidence="7">The sequence shown here is derived from an EMBL/GenBank/DDBJ whole genome shotgun (WGS) entry which is preliminary data.</text>
</comment>
<dbReference type="Pfam" id="PF22022">
    <property type="entry name" value="Phage_int_M"/>
    <property type="match status" value="1"/>
</dbReference>
<dbReference type="Pfam" id="PF00589">
    <property type="entry name" value="Phage_integrase"/>
    <property type="match status" value="1"/>
</dbReference>
<accession>A0A087DDS0</accession>
<dbReference type="EMBL" id="JGZO01000012">
    <property type="protein sequence ID" value="KFI93670.1"/>
    <property type="molecule type" value="Genomic_DNA"/>
</dbReference>
<dbReference type="SUPFAM" id="SSF56349">
    <property type="entry name" value="DNA breaking-rejoining enzymes"/>
    <property type="match status" value="1"/>
</dbReference>
<keyword evidence="8" id="KW-1185">Reference proteome</keyword>
<dbReference type="InterPro" id="IPR013762">
    <property type="entry name" value="Integrase-like_cat_sf"/>
</dbReference>
<protein>
    <submittedName>
        <fullName evidence="7">Phage integrase</fullName>
    </submittedName>
</protein>
<dbReference type="GO" id="GO:0003677">
    <property type="term" value="F:DNA binding"/>
    <property type="evidence" value="ECO:0007669"/>
    <property type="project" value="UniProtKB-UniRule"/>
</dbReference>
<dbReference type="STRING" id="158787.BSCA_0160"/>
<evidence type="ECO:0000259" key="6">
    <source>
        <dbReference type="PROSITE" id="PS51900"/>
    </source>
</evidence>
<evidence type="ECO:0000313" key="7">
    <source>
        <dbReference type="EMBL" id="KFI93670.1"/>
    </source>
</evidence>
<evidence type="ECO:0000256" key="3">
    <source>
        <dbReference type="ARBA" id="ARBA00023172"/>
    </source>
</evidence>
<evidence type="ECO:0000313" key="8">
    <source>
        <dbReference type="Proteomes" id="UP000029033"/>
    </source>
</evidence>
<keyword evidence="2 4" id="KW-0238">DNA-binding</keyword>
<dbReference type="InterPro" id="IPR010998">
    <property type="entry name" value="Integrase_recombinase_N"/>
</dbReference>
<dbReference type="PROSITE" id="PS51900">
    <property type="entry name" value="CB"/>
    <property type="match status" value="1"/>
</dbReference>
<comment type="similarity">
    <text evidence="1">Belongs to the 'phage' integrase family.</text>
</comment>
<dbReference type="PROSITE" id="PS51898">
    <property type="entry name" value="TYR_RECOMBINASE"/>
    <property type="match status" value="1"/>
</dbReference>
<name>A0A087DDS0_9BIFI</name>
<dbReference type="InterPro" id="IPR044068">
    <property type="entry name" value="CB"/>
</dbReference>
<evidence type="ECO:0000256" key="1">
    <source>
        <dbReference type="ARBA" id="ARBA00008857"/>
    </source>
</evidence>
<dbReference type="InterPro" id="IPR053876">
    <property type="entry name" value="Phage_int_M"/>
</dbReference>
<dbReference type="GO" id="GO:0006310">
    <property type="term" value="P:DNA recombination"/>
    <property type="evidence" value="ECO:0007669"/>
    <property type="project" value="UniProtKB-KW"/>
</dbReference>
<dbReference type="GeneID" id="85164705"/>
<dbReference type="AlphaFoldDB" id="A0A087DDS0"/>
<dbReference type="GO" id="GO:0015074">
    <property type="term" value="P:DNA integration"/>
    <property type="evidence" value="ECO:0007669"/>
    <property type="project" value="InterPro"/>
</dbReference>
<dbReference type="InterPro" id="IPR050090">
    <property type="entry name" value="Tyrosine_recombinase_XerCD"/>
</dbReference>
<dbReference type="eggNOG" id="COG4974">
    <property type="taxonomic scope" value="Bacteria"/>
</dbReference>